<evidence type="ECO:0000256" key="1">
    <source>
        <dbReference type="SAM" id="MobiDB-lite"/>
    </source>
</evidence>
<feature type="compositionally biased region" description="Acidic residues" evidence="1">
    <location>
        <begin position="568"/>
        <end position="579"/>
    </location>
</feature>
<evidence type="ECO:0008006" key="4">
    <source>
        <dbReference type="Google" id="ProtNLM"/>
    </source>
</evidence>
<accession>A0ABP0BRP5</accession>
<feature type="compositionally biased region" description="Polar residues" evidence="1">
    <location>
        <begin position="79"/>
        <end position="94"/>
    </location>
</feature>
<protein>
    <recommendedName>
        <fullName evidence="4">DNA-directed RNA polymerase I subunit</fullName>
    </recommendedName>
</protein>
<organism evidence="2 3">
    <name type="scientific">Sporothrix bragantina</name>
    <dbReference type="NCBI Taxonomy" id="671064"/>
    <lineage>
        <taxon>Eukaryota</taxon>
        <taxon>Fungi</taxon>
        <taxon>Dikarya</taxon>
        <taxon>Ascomycota</taxon>
        <taxon>Pezizomycotina</taxon>
        <taxon>Sordariomycetes</taxon>
        <taxon>Sordariomycetidae</taxon>
        <taxon>Ophiostomatales</taxon>
        <taxon>Ophiostomataceae</taxon>
        <taxon>Sporothrix</taxon>
    </lineage>
</organism>
<dbReference type="EMBL" id="CAWUHC010000038">
    <property type="protein sequence ID" value="CAK7222263.1"/>
    <property type="molecule type" value="Genomic_DNA"/>
</dbReference>
<reference evidence="2 3" key="1">
    <citation type="submission" date="2024-01" db="EMBL/GenBank/DDBJ databases">
        <authorList>
            <person name="Allen C."/>
            <person name="Tagirdzhanova G."/>
        </authorList>
    </citation>
    <scope>NUCLEOTIDE SEQUENCE [LARGE SCALE GENOMIC DNA]</scope>
</reference>
<feature type="region of interest" description="Disordered" evidence="1">
    <location>
        <begin position="402"/>
        <end position="668"/>
    </location>
</feature>
<name>A0ABP0BRP5_9PEZI</name>
<feature type="region of interest" description="Disordered" evidence="1">
    <location>
        <begin position="1"/>
        <end position="251"/>
    </location>
</feature>
<feature type="compositionally biased region" description="Acidic residues" evidence="1">
    <location>
        <begin position="170"/>
        <end position="185"/>
    </location>
</feature>
<feature type="compositionally biased region" description="Basic and acidic residues" evidence="1">
    <location>
        <begin position="629"/>
        <end position="639"/>
    </location>
</feature>
<feature type="compositionally biased region" description="Low complexity" evidence="1">
    <location>
        <begin position="190"/>
        <end position="231"/>
    </location>
</feature>
<proteinExistence type="predicted"/>
<feature type="compositionally biased region" description="Polar residues" evidence="1">
    <location>
        <begin position="530"/>
        <end position="542"/>
    </location>
</feature>
<dbReference type="PRINTS" id="PR01503">
    <property type="entry name" value="TREACLE"/>
</dbReference>
<feature type="compositionally biased region" description="Basic and acidic residues" evidence="1">
    <location>
        <begin position="587"/>
        <end position="618"/>
    </location>
</feature>
<evidence type="ECO:0000313" key="2">
    <source>
        <dbReference type="EMBL" id="CAK7222263.1"/>
    </source>
</evidence>
<keyword evidence="3" id="KW-1185">Reference proteome</keyword>
<dbReference type="InterPro" id="IPR013240">
    <property type="entry name" value="DNA-dir_RNA_pol1_su_RPA34"/>
</dbReference>
<evidence type="ECO:0000313" key="3">
    <source>
        <dbReference type="Proteomes" id="UP001642406"/>
    </source>
</evidence>
<dbReference type="PANTHER" id="PTHR28155">
    <property type="entry name" value="ACR243WP"/>
    <property type="match status" value="1"/>
</dbReference>
<dbReference type="PANTHER" id="PTHR28155:SF1">
    <property type="entry name" value="DNA-DIRECTED RNA POLYMERASE I SUBUNIT RPA34.5-DOMAIN-CONTAINING PROTEIN"/>
    <property type="match status" value="1"/>
</dbReference>
<dbReference type="Proteomes" id="UP001642406">
    <property type="component" value="Unassembled WGS sequence"/>
</dbReference>
<dbReference type="InterPro" id="IPR053263">
    <property type="entry name" value="Euk_RPA34_RNAP_subunit"/>
</dbReference>
<comment type="caution">
    <text evidence="2">The sequence shown here is derived from an EMBL/GenBank/DDBJ whole genome shotgun (WGS) entry which is preliminary data.</text>
</comment>
<dbReference type="Pfam" id="PF08208">
    <property type="entry name" value="RNA_polI_A34"/>
    <property type="match status" value="1"/>
</dbReference>
<sequence length="668" mass="70857">MVGPRAPLGKLTDHIKGMLGNRPTEGTASKPSLSDLRNGGKGDMFDDSDVESSSSSSDSSDSDSDDGNNKSSFLRKIGATTSATASPAKNKTNGAVNTPTPAPKVPAKTNGATVKKEAAKSESSSASTSTSTSEDDSDSSESEEEEKDAAKKSVQNGKKAMKAASPSDTSSEESSSESEEEEEEEKVAPKSKPAQPKPASKPVAAAAAAASTSSSEASASSREASVESSASKETDDEEEVPTANGADSDEEMADQSFAITTRENGDSQVTDSTTQFTSQGFQLRRADASNDASDVTRIFRQAKLEGKQLWYFTVPASVPITVVEKMAIPVAKAEQGKAILSHDGQDYGMSFDDATTSKTIKLLIPNKAGDKYSMMDRTIDKTMHLQRVTRFAQEDEHAALPINPAVQARMSAKKPPRQQPEGLRARFLPIGVNDTVTSSKKRKHSVDAPATKASTSKAAADSDDDDSDGGAAVKKSSKKKATDVAVEPSPKKAKKDKNSASVVPLPPIPGLTTATPVVHKVTPVAPPIVPSSSQVSYSQIDTPSKIVVEDKVVKKSKDKKSKKQVAQVDEDAMDIDVAEPEAVPESSPEKKTKKEKKDKTEKAEKAEKTEKADKSEKKKDKKEKKEKKERKDKAAKGEDDATATPIARLSASASQPKKVTPVPLPRMF</sequence>
<feature type="compositionally biased region" description="Low complexity" evidence="1">
    <location>
        <begin position="447"/>
        <end position="459"/>
    </location>
</feature>
<feature type="compositionally biased region" description="Basic residues" evidence="1">
    <location>
        <begin position="619"/>
        <end position="628"/>
    </location>
</feature>
<feature type="compositionally biased region" description="Low complexity" evidence="1">
    <location>
        <begin position="121"/>
        <end position="132"/>
    </location>
</feature>
<gene>
    <name evidence="2" type="ORF">SBRCBS47491_004806</name>
</gene>
<feature type="compositionally biased region" description="Acidic residues" evidence="1">
    <location>
        <begin position="133"/>
        <end position="147"/>
    </location>
</feature>
<feature type="compositionally biased region" description="Low complexity" evidence="1">
    <location>
        <begin position="95"/>
        <end position="110"/>
    </location>
</feature>